<evidence type="ECO:0000259" key="12">
    <source>
        <dbReference type="Pfam" id="PF08451"/>
    </source>
</evidence>
<accession>A0A6J2T7V1</accession>
<evidence type="ECO:0000313" key="14">
    <source>
        <dbReference type="RefSeq" id="XP_030371027.1"/>
    </source>
</evidence>
<dbReference type="NCBIfam" id="TIGR01431">
    <property type="entry name" value="adm_rel"/>
    <property type="match status" value="1"/>
</dbReference>
<dbReference type="InterPro" id="IPR001365">
    <property type="entry name" value="A_deaminase_dom"/>
</dbReference>
<evidence type="ECO:0000256" key="9">
    <source>
        <dbReference type="ARBA" id="ARBA00022801"/>
    </source>
</evidence>
<comment type="cofactor">
    <cofactor evidence="1">
        <name>Zn(2+)</name>
        <dbReference type="ChEBI" id="CHEBI:29105"/>
    </cofactor>
</comment>
<dbReference type="GO" id="GO:0046872">
    <property type="term" value="F:metal ion binding"/>
    <property type="evidence" value="ECO:0007669"/>
    <property type="project" value="UniProtKB-KW"/>
</dbReference>
<comment type="catalytic activity">
    <reaction evidence="10">
        <text>adenosine + H2O + H(+) = inosine + NH4(+)</text>
        <dbReference type="Rhea" id="RHEA:24408"/>
        <dbReference type="ChEBI" id="CHEBI:15377"/>
        <dbReference type="ChEBI" id="CHEBI:15378"/>
        <dbReference type="ChEBI" id="CHEBI:16335"/>
        <dbReference type="ChEBI" id="CHEBI:17596"/>
        <dbReference type="ChEBI" id="CHEBI:28938"/>
        <dbReference type="EC" id="3.5.4.4"/>
    </reaction>
</comment>
<proteinExistence type="inferred from homology"/>
<evidence type="ECO:0000256" key="3">
    <source>
        <dbReference type="ARBA" id="ARBA00006083"/>
    </source>
</evidence>
<name>A0A6J2T7V1_DROLE</name>
<reference evidence="14" key="1">
    <citation type="submission" date="2025-08" db="UniProtKB">
        <authorList>
            <consortium name="RefSeq"/>
        </authorList>
    </citation>
    <scope>IDENTIFICATION</scope>
    <source>
        <strain evidence="14">11010-0011.00</strain>
        <tissue evidence="14">Whole body</tissue>
    </source>
</reference>
<dbReference type="AlphaFoldDB" id="A0A6J2T7V1"/>
<dbReference type="PANTHER" id="PTHR11409:SF39">
    <property type="entry name" value="ADENOSINE DEAMINASE 2"/>
    <property type="match status" value="1"/>
</dbReference>
<keyword evidence="13" id="KW-1185">Reference proteome</keyword>
<keyword evidence="6" id="KW-0964">Secreted</keyword>
<evidence type="ECO:0000256" key="10">
    <source>
        <dbReference type="ARBA" id="ARBA00047764"/>
    </source>
</evidence>
<dbReference type="SUPFAM" id="SSF51556">
    <property type="entry name" value="Metallo-dependent hydrolases"/>
    <property type="match status" value="1"/>
</dbReference>
<dbReference type="GO" id="GO:0005615">
    <property type="term" value="C:extracellular space"/>
    <property type="evidence" value="ECO:0007669"/>
    <property type="project" value="InterPro"/>
</dbReference>
<feature type="domain" description="Adenosine deaminase" evidence="11">
    <location>
        <begin position="224"/>
        <end position="516"/>
    </location>
</feature>
<dbReference type="FunFam" id="3.20.20.140:FF:000017">
    <property type="entry name" value="Adenosine deaminase 2"/>
    <property type="match status" value="1"/>
</dbReference>
<dbReference type="GO" id="GO:0004000">
    <property type="term" value="F:adenosine deaminase activity"/>
    <property type="evidence" value="ECO:0007669"/>
    <property type="project" value="InterPro"/>
</dbReference>
<comment type="similarity">
    <text evidence="3">Belongs to the metallo-dependent hydrolases superfamily. Adenosine and AMP deaminases family. ADGF subfamily.</text>
</comment>
<dbReference type="GeneID" id="115621500"/>
<dbReference type="InterPro" id="IPR032466">
    <property type="entry name" value="Metal_Hydrolase"/>
</dbReference>
<dbReference type="InterPro" id="IPR013659">
    <property type="entry name" value="A_deaminase_N"/>
</dbReference>
<dbReference type="Pfam" id="PF00962">
    <property type="entry name" value="A_deaminase"/>
    <property type="match status" value="1"/>
</dbReference>
<dbReference type="InterPro" id="IPR006331">
    <property type="entry name" value="ADGF"/>
</dbReference>
<dbReference type="Pfam" id="PF08451">
    <property type="entry name" value="A_deaminase_N"/>
    <property type="match status" value="1"/>
</dbReference>
<dbReference type="CDD" id="cd01321">
    <property type="entry name" value="ADGF"/>
    <property type="match status" value="1"/>
</dbReference>
<protein>
    <recommendedName>
        <fullName evidence="5">Adenosine deaminase</fullName>
        <ecNumber evidence="4">3.5.4.4</ecNumber>
    </recommendedName>
</protein>
<dbReference type="GO" id="GO:0046103">
    <property type="term" value="P:inosine biosynthetic process"/>
    <property type="evidence" value="ECO:0007669"/>
    <property type="project" value="TreeGrafter"/>
</dbReference>
<dbReference type="Proteomes" id="UP000504634">
    <property type="component" value="Unplaced"/>
</dbReference>
<keyword evidence="7" id="KW-0479">Metal-binding</keyword>
<evidence type="ECO:0000256" key="4">
    <source>
        <dbReference type="ARBA" id="ARBA00012784"/>
    </source>
</evidence>
<sequence length="533" mass="61505">MCQAVNRKRQYLHRRLINWTIGNHIMSQLIPFVVLFCWSLSAKAAAEARLSFEQARQAVLNAEEELMTGGHTFLNDQESKVDDLFMQYKLGELSQGFRNAEQNAAALHFFKAKQLIDRSSVFRFLQQMPKGALLHLHNTAAVSSRWVVQNMSYMQGLLRCTNAAGLSILSFRRLPKQHGCQSQYVLVSDERRNSIDPALYDQNFERLTNLYTPVPEFEYPTITAVWNKFQDMFTTLGDALCYLPVFRAYHWQLLEELYNDNVMYVEIRTSLKELYDASGRTFPKEQTVRELAAIDEKFRRLHPNFLGMKIINAVFRATSLEEIQNRIQYFRQLHQQFPNFVVGFDLVGQEDKGKPLYSFLPALQDLPPTARFFFHAGETNWFGASTDINLLDALLLNTTRIGHGYALAKHPILMNAVKTRDIAVEVSPISNQVLHLVWDMRNHPGAQYLALNVPIVICNDDPGFWNAKGLSYDFYYAIMSLAPNNAGLRLLKTLVWNSVRYSLLEEGERRRAYELLEKSWSRFIDKVLQGSVF</sequence>
<evidence type="ECO:0000259" key="11">
    <source>
        <dbReference type="Pfam" id="PF00962"/>
    </source>
</evidence>
<gene>
    <name evidence="14" type="primary">LOC115621500</name>
</gene>
<organism evidence="13 14">
    <name type="scientific">Drosophila lebanonensis</name>
    <name type="common">Fruit fly</name>
    <name type="synonym">Scaptodrosophila lebanonensis</name>
    <dbReference type="NCBI Taxonomy" id="7225"/>
    <lineage>
        <taxon>Eukaryota</taxon>
        <taxon>Metazoa</taxon>
        <taxon>Ecdysozoa</taxon>
        <taxon>Arthropoda</taxon>
        <taxon>Hexapoda</taxon>
        <taxon>Insecta</taxon>
        <taxon>Pterygota</taxon>
        <taxon>Neoptera</taxon>
        <taxon>Endopterygota</taxon>
        <taxon>Diptera</taxon>
        <taxon>Brachycera</taxon>
        <taxon>Muscomorpha</taxon>
        <taxon>Ephydroidea</taxon>
        <taxon>Drosophilidae</taxon>
        <taxon>Scaptodrosophila</taxon>
    </lineage>
</organism>
<comment type="subcellular location">
    <subcellularLocation>
        <location evidence="2">Secreted</location>
    </subcellularLocation>
</comment>
<evidence type="ECO:0000256" key="2">
    <source>
        <dbReference type="ARBA" id="ARBA00004613"/>
    </source>
</evidence>
<evidence type="ECO:0000256" key="7">
    <source>
        <dbReference type="ARBA" id="ARBA00022723"/>
    </source>
</evidence>
<feature type="domain" description="Adenosine/AMP deaminase N-terminal" evidence="12">
    <location>
        <begin position="35"/>
        <end position="125"/>
    </location>
</feature>
<dbReference type="Gene3D" id="3.20.20.140">
    <property type="entry name" value="Metal-dependent hydrolases"/>
    <property type="match status" value="1"/>
</dbReference>
<evidence type="ECO:0000256" key="1">
    <source>
        <dbReference type="ARBA" id="ARBA00001947"/>
    </source>
</evidence>
<dbReference type="EC" id="3.5.4.4" evidence="4"/>
<evidence type="ECO:0000256" key="6">
    <source>
        <dbReference type="ARBA" id="ARBA00022525"/>
    </source>
</evidence>
<dbReference type="OrthoDB" id="7202371at2759"/>
<dbReference type="GO" id="GO:0006154">
    <property type="term" value="P:adenosine catabolic process"/>
    <property type="evidence" value="ECO:0007669"/>
    <property type="project" value="InterPro"/>
</dbReference>
<keyword evidence="9" id="KW-0378">Hydrolase</keyword>
<evidence type="ECO:0000256" key="5">
    <source>
        <dbReference type="ARBA" id="ARBA00018099"/>
    </source>
</evidence>
<dbReference type="InterPro" id="IPR006330">
    <property type="entry name" value="Ado/ade_deaminase"/>
</dbReference>
<evidence type="ECO:0000313" key="13">
    <source>
        <dbReference type="Proteomes" id="UP000504634"/>
    </source>
</evidence>
<dbReference type="RefSeq" id="XP_030371027.1">
    <property type="nucleotide sequence ID" value="XM_030515167.1"/>
</dbReference>
<dbReference type="PANTHER" id="PTHR11409">
    <property type="entry name" value="ADENOSINE DEAMINASE"/>
    <property type="match status" value="1"/>
</dbReference>
<evidence type="ECO:0000256" key="8">
    <source>
        <dbReference type="ARBA" id="ARBA00022729"/>
    </source>
</evidence>
<keyword evidence="8" id="KW-0732">Signal</keyword>